<name>A0A7K0BV38_9ACTN</name>
<keyword evidence="2" id="KW-1185">Reference proteome</keyword>
<dbReference type="AlphaFoldDB" id="A0A7K0BV38"/>
<dbReference type="RefSeq" id="WP_153532924.1">
    <property type="nucleotide sequence ID" value="NZ_WEGH01000002.1"/>
</dbReference>
<reference evidence="1 2" key="1">
    <citation type="submission" date="2019-10" db="EMBL/GenBank/DDBJ databases">
        <title>Actinomadura rubteroloni sp. nov. and Actinomadura macrotermitis sp. nov., isolated from the gut of fungus growing-termite Macrotermes natalensis.</title>
        <authorList>
            <person name="Benndorf R."/>
            <person name="Martin K."/>
            <person name="Kuefner M."/>
            <person name="De Beer W."/>
            <person name="Kaster A.-K."/>
            <person name="Vollmers J."/>
            <person name="Poulsen M."/>
            <person name="Beemelmanns C."/>
        </authorList>
    </citation>
    <scope>NUCLEOTIDE SEQUENCE [LARGE SCALE GENOMIC DNA]</scope>
    <source>
        <strain evidence="1 2">RB68</strain>
    </source>
</reference>
<evidence type="ECO:0000313" key="1">
    <source>
        <dbReference type="EMBL" id="MQY04752.1"/>
    </source>
</evidence>
<dbReference type="OrthoDB" id="3479897at2"/>
<dbReference type="Proteomes" id="UP000487268">
    <property type="component" value="Unassembled WGS sequence"/>
</dbReference>
<gene>
    <name evidence="1" type="ORF">ACRB68_28140</name>
</gene>
<organism evidence="1 2">
    <name type="scientific">Actinomadura macrotermitis</name>
    <dbReference type="NCBI Taxonomy" id="2585200"/>
    <lineage>
        <taxon>Bacteria</taxon>
        <taxon>Bacillati</taxon>
        <taxon>Actinomycetota</taxon>
        <taxon>Actinomycetes</taxon>
        <taxon>Streptosporangiales</taxon>
        <taxon>Thermomonosporaceae</taxon>
        <taxon>Actinomadura</taxon>
    </lineage>
</organism>
<proteinExistence type="predicted"/>
<sequence>MTIPTHPDDQALARLRRDFRGHRIWRSVRSDGLLGDWCATLHDPSAGVDLTVIQDTAEALREALLVEAARGKQRQAAR</sequence>
<evidence type="ECO:0000313" key="2">
    <source>
        <dbReference type="Proteomes" id="UP000487268"/>
    </source>
</evidence>
<dbReference type="EMBL" id="WEGH01000002">
    <property type="protein sequence ID" value="MQY04752.1"/>
    <property type="molecule type" value="Genomic_DNA"/>
</dbReference>
<protein>
    <submittedName>
        <fullName evidence="1">Uncharacterized protein</fullName>
    </submittedName>
</protein>
<accession>A0A7K0BV38</accession>
<comment type="caution">
    <text evidence="1">The sequence shown here is derived from an EMBL/GenBank/DDBJ whole genome shotgun (WGS) entry which is preliminary data.</text>
</comment>